<name>A0A6B0VRH9_9EURY</name>
<dbReference type="Proteomes" id="UP000434101">
    <property type="component" value="Unassembled WGS sequence"/>
</dbReference>
<keyword evidence="3" id="KW-1185">Reference proteome</keyword>
<organism evidence="2 3">
    <name type="scientific">Natronorubrum halalkaliphilum</name>
    <dbReference type="NCBI Taxonomy" id="2691917"/>
    <lineage>
        <taxon>Archaea</taxon>
        <taxon>Methanobacteriati</taxon>
        <taxon>Methanobacteriota</taxon>
        <taxon>Stenosarchaea group</taxon>
        <taxon>Halobacteria</taxon>
        <taxon>Halobacteriales</taxon>
        <taxon>Natrialbaceae</taxon>
        <taxon>Natronorubrum</taxon>
    </lineage>
</organism>
<evidence type="ECO:0000313" key="2">
    <source>
        <dbReference type="EMBL" id="MXV64044.1"/>
    </source>
</evidence>
<comment type="caution">
    <text evidence="2">The sequence shown here is derived from an EMBL/GenBank/DDBJ whole genome shotgun (WGS) entry which is preliminary data.</text>
</comment>
<sequence>MDPERQSSNGPNASPSTIDAAFLALRDRTRRFVVYFLLEHETASLSEVADVVTGWLHTPDCGVIEPRCRNTQYLNLLHTQIPNLVEAGVVRHDEDDGTLSLAPCPAPVREFATRACAAETGT</sequence>
<dbReference type="RefSeq" id="WP_160066985.1">
    <property type="nucleotide sequence ID" value="NZ_WUYX01000069.1"/>
</dbReference>
<dbReference type="EMBL" id="WUYX01000069">
    <property type="protein sequence ID" value="MXV64044.1"/>
    <property type="molecule type" value="Genomic_DNA"/>
</dbReference>
<proteinExistence type="predicted"/>
<dbReference type="Pfam" id="PF24035">
    <property type="entry name" value="DUF7344"/>
    <property type="match status" value="1"/>
</dbReference>
<reference evidence="2 3" key="1">
    <citation type="submission" date="2020-01" db="EMBL/GenBank/DDBJ databases">
        <title>Natronorubrum sp. JWXQ-INN 674 isolated from Inner Mongolia Autonomous Region of China.</title>
        <authorList>
            <person name="Xue Q."/>
        </authorList>
    </citation>
    <scope>NUCLEOTIDE SEQUENCE [LARGE SCALE GENOMIC DNA]</scope>
    <source>
        <strain evidence="2 3">JWXQ-INN-674</strain>
    </source>
</reference>
<accession>A0A6B0VRH9</accession>
<feature type="domain" description="DUF7344" evidence="1">
    <location>
        <begin position="23"/>
        <end position="99"/>
    </location>
</feature>
<dbReference type="InterPro" id="IPR055768">
    <property type="entry name" value="DUF7344"/>
</dbReference>
<dbReference type="OrthoDB" id="247722at2157"/>
<evidence type="ECO:0000259" key="1">
    <source>
        <dbReference type="Pfam" id="PF24035"/>
    </source>
</evidence>
<dbReference type="AlphaFoldDB" id="A0A6B0VRH9"/>
<evidence type="ECO:0000313" key="3">
    <source>
        <dbReference type="Proteomes" id="UP000434101"/>
    </source>
</evidence>
<protein>
    <recommendedName>
        <fullName evidence="1">DUF7344 domain-containing protein</fullName>
    </recommendedName>
</protein>
<gene>
    <name evidence="2" type="ORF">GS429_18640</name>
</gene>